<dbReference type="GO" id="GO:0003870">
    <property type="term" value="F:5-aminolevulinate synthase activity"/>
    <property type="evidence" value="ECO:0007669"/>
    <property type="project" value="UniProtKB-EC"/>
</dbReference>
<dbReference type="InterPro" id="IPR015424">
    <property type="entry name" value="PyrdxlP-dep_Trfase"/>
</dbReference>
<dbReference type="STRING" id="1715285.SOFFGTOCOR_0587"/>
<evidence type="ECO:0000256" key="6">
    <source>
        <dbReference type="ARBA" id="ARBA00022898"/>
    </source>
</evidence>
<keyword evidence="6 11" id="KW-0663">Pyridoxal phosphate</keyword>
<gene>
    <name evidence="13" type="primary">kbl</name>
    <name evidence="13" type="ORF">SOFFGTOCOR_0587</name>
</gene>
<proteinExistence type="inferred from homology"/>
<dbReference type="InterPro" id="IPR015422">
    <property type="entry name" value="PyrdxlP-dep_Trfase_small"/>
</dbReference>
<dbReference type="GO" id="GO:0005829">
    <property type="term" value="C:cytosol"/>
    <property type="evidence" value="ECO:0007669"/>
    <property type="project" value="TreeGrafter"/>
</dbReference>
<dbReference type="PANTHER" id="PTHR13693">
    <property type="entry name" value="CLASS II AMINOTRANSFERASE/8-AMINO-7-OXONONANOATE SYNTHASE"/>
    <property type="match status" value="1"/>
</dbReference>
<keyword evidence="13" id="KW-0436">Ligase</keyword>
<evidence type="ECO:0000256" key="4">
    <source>
        <dbReference type="ARBA" id="ARBA00013257"/>
    </source>
</evidence>
<dbReference type="EMBL" id="CVRF01000003">
    <property type="protein sequence ID" value="CRK85986.1"/>
    <property type="molecule type" value="Genomic_DNA"/>
</dbReference>
<organism evidence="13 14">
    <name type="scientific">Candidatus Providencia siddallii</name>
    <dbReference type="NCBI Taxonomy" id="1715285"/>
    <lineage>
        <taxon>Bacteria</taxon>
        <taxon>Pseudomonadati</taxon>
        <taxon>Pseudomonadota</taxon>
        <taxon>Gammaproteobacteria</taxon>
        <taxon>Enterobacterales</taxon>
        <taxon>Morganellaceae</taxon>
        <taxon>Providencia</taxon>
    </lineage>
</organism>
<dbReference type="FunFam" id="3.40.640.10:FF:000006">
    <property type="entry name" value="5-aminolevulinate synthase, mitochondrial"/>
    <property type="match status" value="1"/>
</dbReference>
<dbReference type="NCBIfam" id="NF005394">
    <property type="entry name" value="PRK06939.1"/>
    <property type="match status" value="1"/>
</dbReference>
<keyword evidence="14" id="KW-1185">Reference proteome</keyword>
<evidence type="ECO:0000313" key="14">
    <source>
        <dbReference type="Proteomes" id="UP000242301"/>
    </source>
</evidence>
<comment type="cofactor">
    <cofactor evidence="1 11">
        <name>pyridoxal 5'-phosphate</name>
        <dbReference type="ChEBI" id="CHEBI:597326"/>
    </cofactor>
</comment>
<dbReference type="GO" id="GO:0030170">
    <property type="term" value="F:pyridoxal phosphate binding"/>
    <property type="evidence" value="ECO:0007669"/>
    <property type="project" value="InterPro"/>
</dbReference>
<dbReference type="PANTHER" id="PTHR13693:SF102">
    <property type="entry name" value="2-AMINO-3-KETOBUTYRATE COENZYME A LIGASE, MITOCHONDRIAL"/>
    <property type="match status" value="1"/>
</dbReference>
<dbReference type="GO" id="GO:0016874">
    <property type="term" value="F:ligase activity"/>
    <property type="evidence" value="ECO:0007669"/>
    <property type="project" value="UniProtKB-KW"/>
</dbReference>
<dbReference type="InterPro" id="IPR015421">
    <property type="entry name" value="PyrdxlP-dep_Trfase_major"/>
</dbReference>
<name>A0A0M6W9C0_9GAMM</name>
<dbReference type="Proteomes" id="UP000242301">
    <property type="component" value="Unassembled WGS sequence"/>
</dbReference>
<sequence length="398" mass="44065">MLYQFYQNIENNLEKIKNNCLFKKECIIVTPQGSDIITNNGQHVINLCSNNYLGLANDKSLIASAKDAMDNYGFGMASVRFICGTQISHKLLENKLADFLGMEDAILYSSCFDANTGLFEPLFGAEDSIISDSLNHASIIDGIRLCKAKCYRFINNNMDSLKEKLNEARLSGTRYIIIAVDGVTSMDGLIANLQGICKLANEYKALVMVDDSHAVGIIGEKGRGSHEFCNVMGKIDIITGTLGKAIGGASGGYVAARRSVIELLRQNSRPYLFSNSLTPAIASASIKALDIVIERDDLRKKLLYKSNFFKEKLLLAGFTLSGANHAIIPIILRDSYLVRKFVDESFKEGIYVVGFFYPVVTKDKPRIRTQISVLHTESQIIKIVDVFTKIGKKLKIIN</sequence>
<evidence type="ECO:0000256" key="10">
    <source>
        <dbReference type="ARBA" id="ARBA00032773"/>
    </source>
</evidence>
<dbReference type="InterPro" id="IPR001917">
    <property type="entry name" value="Aminotrans_II_pyridoxalP_BS"/>
</dbReference>
<evidence type="ECO:0000256" key="7">
    <source>
        <dbReference type="ARBA" id="ARBA00023315"/>
    </source>
</evidence>
<evidence type="ECO:0000256" key="2">
    <source>
        <dbReference type="ARBA" id="ARBA00005029"/>
    </source>
</evidence>
<dbReference type="Gene3D" id="3.40.640.10">
    <property type="entry name" value="Type I PLP-dependent aspartate aminotransferase-like (Major domain)"/>
    <property type="match status" value="1"/>
</dbReference>
<dbReference type="Gene3D" id="3.90.1150.10">
    <property type="entry name" value="Aspartate Aminotransferase, domain 1"/>
    <property type="match status" value="1"/>
</dbReference>
<protein>
    <recommendedName>
        <fullName evidence="4">5-aminolevulinate synthase</fullName>
        <ecNumber evidence="4">2.3.1.37</ecNumber>
    </recommendedName>
    <alternativeName>
        <fullName evidence="8">5-aminolevulinic acid synthase</fullName>
    </alternativeName>
    <alternativeName>
        <fullName evidence="9">Delta-ALA synthase</fullName>
    </alternativeName>
    <alternativeName>
        <fullName evidence="10">Delta-aminolevulinate synthase</fullName>
    </alternativeName>
</protein>
<dbReference type="EC" id="2.3.1.37" evidence="4"/>
<dbReference type="CDD" id="cd06454">
    <property type="entry name" value="KBL_like"/>
    <property type="match status" value="1"/>
</dbReference>
<dbReference type="NCBIfam" id="TIGR01822">
    <property type="entry name" value="2am3keto_CoA"/>
    <property type="match status" value="1"/>
</dbReference>
<keyword evidence="5 13" id="KW-0808">Transferase</keyword>
<evidence type="ECO:0000256" key="11">
    <source>
        <dbReference type="RuleBase" id="RU003693"/>
    </source>
</evidence>
<evidence type="ECO:0000259" key="12">
    <source>
        <dbReference type="Pfam" id="PF00155"/>
    </source>
</evidence>
<dbReference type="InterPro" id="IPR050087">
    <property type="entry name" value="AON_synthase_class-II"/>
</dbReference>
<dbReference type="InterPro" id="IPR004839">
    <property type="entry name" value="Aminotransferase_I/II_large"/>
</dbReference>
<keyword evidence="7 13" id="KW-0012">Acyltransferase</keyword>
<evidence type="ECO:0000256" key="8">
    <source>
        <dbReference type="ARBA" id="ARBA00031691"/>
    </source>
</evidence>
<reference evidence="14" key="1">
    <citation type="submission" date="2015-05" db="EMBL/GenBank/DDBJ databases">
        <authorList>
            <person name="Manzano-Marin A."/>
        </authorList>
    </citation>
    <scope>NUCLEOTIDE SEQUENCE [LARGE SCALE GENOMIC DNA]</scope>
    <source>
        <strain evidence="14">officinalis</strain>
    </source>
</reference>
<dbReference type="AlphaFoldDB" id="A0A0M6W9C0"/>
<evidence type="ECO:0000256" key="5">
    <source>
        <dbReference type="ARBA" id="ARBA00022679"/>
    </source>
</evidence>
<evidence type="ECO:0000256" key="9">
    <source>
        <dbReference type="ARBA" id="ARBA00031945"/>
    </source>
</evidence>
<evidence type="ECO:0000256" key="1">
    <source>
        <dbReference type="ARBA" id="ARBA00001933"/>
    </source>
</evidence>
<dbReference type="PROSITE" id="PS00599">
    <property type="entry name" value="AA_TRANSFER_CLASS_2"/>
    <property type="match status" value="1"/>
</dbReference>
<evidence type="ECO:0000313" key="13">
    <source>
        <dbReference type="EMBL" id="CRK85986.1"/>
    </source>
</evidence>
<dbReference type="Pfam" id="PF00155">
    <property type="entry name" value="Aminotran_1_2"/>
    <property type="match status" value="1"/>
</dbReference>
<dbReference type="GO" id="GO:0008890">
    <property type="term" value="F:glycine C-acetyltransferase activity"/>
    <property type="evidence" value="ECO:0007669"/>
    <property type="project" value="InterPro"/>
</dbReference>
<dbReference type="SUPFAM" id="SSF53383">
    <property type="entry name" value="PLP-dependent transferases"/>
    <property type="match status" value="1"/>
</dbReference>
<comment type="pathway">
    <text evidence="2">Porphyrin-containing compound metabolism; protoporphyrin-IX biosynthesis; 5-aminolevulinate from glycine: step 1/1.</text>
</comment>
<evidence type="ECO:0000256" key="3">
    <source>
        <dbReference type="ARBA" id="ARBA00008392"/>
    </source>
</evidence>
<feature type="domain" description="Aminotransferase class I/classII large" evidence="12">
    <location>
        <begin position="43"/>
        <end position="385"/>
    </location>
</feature>
<accession>A0A0M6W9C0</accession>
<comment type="similarity">
    <text evidence="3 11">Belongs to the class-II pyridoxal-phosphate-dependent aminotransferase family.</text>
</comment>
<dbReference type="GO" id="GO:0006567">
    <property type="term" value="P:L-threonine catabolic process"/>
    <property type="evidence" value="ECO:0007669"/>
    <property type="project" value="InterPro"/>
</dbReference>
<dbReference type="InterPro" id="IPR011282">
    <property type="entry name" value="2am3keto_CoA_ligase"/>
</dbReference>